<evidence type="ECO:0000259" key="9">
    <source>
        <dbReference type="PROSITE" id="PS51384"/>
    </source>
</evidence>
<dbReference type="Pfam" id="PF00175">
    <property type="entry name" value="NAD_binding_1"/>
    <property type="match status" value="1"/>
</dbReference>
<dbReference type="PROSITE" id="PS51384">
    <property type="entry name" value="FAD_FR"/>
    <property type="match status" value="1"/>
</dbReference>
<evidence type="ECO:0000256" key="4">
    <source>
        <dbReference type="ARBA" id="ARBA00022723"/>
    </source>
</evidence>
<dbReference type="PRINTS" id="PR00371">
    <property type="entry name" value="FPNCR"/>
</dbReference>
<evidence type="ECO:0000313" key="11">
    <source>
        <dbReference type="Proteomes" id="UP000179616"/>
    </source>
</evidence>
<dbReference type="InterPro" id="IPR039261">
    <property type="entry name" value="FNR_nucleotide-bd"/>
</dbReference>
<dbReference type="SUPFAM" id="SSF54292">
    <property type="entry name" value="2Fe-2S ferredoxin-like"/>
    <property type="match status" value="1"/>
</dbReference>
<keyword evidence="6" id="KW-0560">Oxidoreductase</keyword>
<dbReference type="EMBL" id="MLIK01000019">
    <property type="protein sequence ID" value="OHU20775.1"/>
    <property type="molecule type" value="Genomic_DNA"/>
</dbReference>
<comment type="cofactor">
    <cofactor evidence="1">
        <name>FAD</name>
        <dbReference type="ChEBI" id="CHEBI:57692"/>
    </cofactor>
</comment>
<dbReference type="GeneID" id="57166819"/>
<evidence type="ECO:0000256" key="6">
    <source>
        <dbReference type="ARBA" id="ARBA00023002"/>
    </source>
</evidence>
<keyword evidence="7" id="KW-0408">Iron</keyword>
<dbReference type="InterPro" id="IPR001709">
    <property type="entry name" value="Flavoprot_Pyr_Nucl_cyt_Rdtase"/>
</dbReference>
<dbReference type="InterPro" id="IPR050415">
    <property type="entry name" value="MRET"/>
</dbReference>
<dbReference type="GO" id="GO:0046872">
    <property type="term" value="F:metal ion binding"/>
    <property type="evidence" value="ECO:0007669"/>
    <property type="project" value="UniProtKB-KW"/>
</dbReference>
<dbReference type="AlphaFoldDB" id="A0A1S1L5R2"/>
<dbReference type="Proteomes" id="UP000179616">
    <property type="component" value="Unassembled WGS sequence"/>
</dbReference>
<dbReference type="SUPFAM" id="SSF63380">
    <property type="entry name" value="Riboflavin synthase domain-like"/>
    <property type="match status" value="1"/>
</dbReference>
<evidence type="ECO:0000256" key="2">
    <source>
        <dbReference type="ARBA" id="ARBA00022630"/>
    </source>
</evidence>
<reference evidence="10 11" key="1">
    <citation type="submission" date="2016-10" db="EMBL/GenBank/DDBJ databases">
        <title>Evaluation of Human, Veterinary and Environmental Mycobacterium chelonae Isolates by Core Genome Phylogenomic Analysis, Targeted Gene Comparison, and Anti-microbial Susceptibility Patterns: A Tale of Mistaken Identities.</title>
        <authorList>
            <person name="Fogelson S.B."/>
            <person name="Camus A.C."/>
            <person name="Lorenz W."/>
            <person name="Vasireddy R."/>
            <person name="Vasireddy S."/>
            <person name="Smith T."/>
            <person name="Brown-Elliott B.A."/>
            <person name="Wallace R.J.Jr."/>
            <person name="Hasan N.A."/>
            <person name="Reischl U."/>
            <person name="Sanchez S."/>
        </authorList>
    </citation>
    <scope>NUCLEOTIDE SEQUENCE [LARGE SCALE GENOMIC DNA]</scope>
    <source>
        <strain evidence="10 11">1559</strain>
    </source>
</reference>
<dbReference type="InterPro" id="IPR017927">
    <property type="entry name" value="FAD-bd_FR_type"/>
</dbReference>
<dbReference type="Pfam" id="PF00111">
    <property type="entry name" value="Fer2"/>
    <property type="match status" value="1"/>
</dbReference>
<accession>A0A1S1L5R2</accession>
<keyword evidence="8" id="KW-0411">Iron-sulfur</keyword>
<keyword evidence="5" id="KW-0274">FAD</keyword>
<name>A0A1S1L5R2_9MYCO</name>
<keyword evidence="4" id="KW-0479">Metal-binding</keyword>
<evidence type="ECO:0000256" key="5">
    <source>
        <dbReference type="ARBA" id="ARBA00022827"/>
    </source>
</evidence>
<dbReference type="Gene3D" id="3.10.20.30">
    <property type="match status" value="1"/>
</dbReference>
<evidence type="ECO:0000256" key="7">
    <source>
        <dbReference type="ARBA" id="ARBA00023004"/>
    </source>
</evidence>
<protein>
    <recommendedName>
        <fullName evidence="9">FAD-binding FR-type domain-containing protein</fullName>
    </recommendedName>
</protein>
<organism evidence="10 11">
    <name type="scientific">Mycobacteroides franklinii</name>
    <dbReference type="NCBI Taxonomy" id="948102"/>
    <lineage>
        <taxon>Bacteria</taxon>
        <taxon>Bacillati</taxon>
        <taxon>Actinomycetota</taxon>
        <taxon>Actinomycetes</taxon>
        <taxon>Mycobacteriales</taxon>
        <taxon>Mycobacteriaceae</taxon>
        <taxon>Mycobacteroides</taxon>
    </lineage>
</organism>
<evidence type="ECO:0000256" key="3">
    <source>
        <dbReference type="ARBA" id="ARBA00022714"/>
    </source>
</evidence>
<dbReference type="CDD" id="cd00207">
    <property type="entry name" value="fer2"/>
    <property type="match status" value="1"/>
</dbReference>
<dbReference type="InterPro" id="IPR036010">
    <property type="entry name" value="2Fe-2S_ferredoxin-like_sf"/>
</dbReference>
<dbReference type="InterPro" id="IPR001041">
    <property type="entry name" value="2Fe-2S_ferredoxin-type"/>
</dbReference>
<dbReference type="InterPro" id="IPR012675">
    <property type="entry name" value="Beta-grasp_dom_sf"/>
</dbReference>
<gene>
    <name evidence="10" type="ORF">BKG76_08380</name>
</gene>
<dbReference type="Gene3D" id="2.40.30.10">
    <property type="entry name" value="Translation factors"/>
    <property type="match status" value="1"/>
</dbReference>
<evidence type="ECO:0000313" key="10">
    <source>
        <dbReference type="EMBL" id="OHU20775.1"/>
    </source>
</evidence>
<dbReference type="CDD" id="cd06216">
    <property type="entry name" value="FNR_iron_sulfur_binding_2"/>
    <property type="match status" value="1"/>
</dbReference>
<dbReference type="PANTHER" id="PTHR47354:SF6">
    <property type="entry name" value="NADH OXIDOREDUCTASE HCR"/>
    <property type="match status" value="1"/>
</dbReference>
<sequence length="371" mass="40754">MSRSLQALTSSRLARRVLTSSFVKAATTPHGVDRYFEMIDPLWSTAETRAEVTDVVRKTKDSVTLTLRPNANWKGFRAGQFVKLSVEIDGIRRTRCYSPANSQFRRDGRIELTVKVDPNGLVSPWLLANAEPGLVVQISAAQGEFCLPLPHPRSILFISGGSGITPVMSMLRTLTDKAYIGKITFLHYAFTKDDVIYQAEIEEIKAKYEGVKIVRAYTEAADGDLQGYFSKEHLVAADRHYAEAETYLCGPMPLMNAVREIFDAEGLSDKLHLEQFAAPIRTVSTDDAEGDLTFSESDLTVANNGQTLLEQAEAAGLTPEYGCRIGICFTCVRKKDSGTTQNVLNGDLCSDSDTNVKLCINKPVGDVAIAL</sequence>
<proteinExistence type="predicted"/>
<dbReference type="GO" id="GO:0051537">
    <property type="term" value="F:2 iron, 2 sulfur cluster binding"/>
    <property type="evidence" value="ECO:0007669"/>
    <property type="project" value="UniProtKB-KW"/>
</dbReference>
<dbReference type="Gene3D" id="3.40.50.80">
    <property type="entry name" value="Nucleotide-binding domain of ferredoxin-NADP reductase (FNR) module"/>
    <property type="match status" value="1"/>
</dbReference>
<dbReference type="Pfam" id="PF00970">
    <property type="entry name" value="FAD_binding_6"/>
    <property type="match status" value="1"/>
</dbReference>
<evidence type="ECO:0000256" key="1">
    <source>
        <dbReference type="ARBA" id="ARBA00001974"/>
    </source>
</evidence>
<dbReference type="InterPro" id="IPR008333">
    <property type="entry name" value="Cbr1-like_FAD-bd_dom"/>
</dbReference>
<keyword evidence="2" id="KW-0285">Flavoprotein</keyword>
<dbReference type="STRING" id="948102.BKG76_08380"/>
<dbReference type="PANTHER" id="PTHR47354">
    <property type="entry name" value="NADH OXIDOREDUCTASE HCR"/>
    <property type="match status" value="1"/>
</dbReference>
<dbReference type="GO" id="GO:0016491">
    <property type="term" value="F:oxidoreductase activity"/>
    <property type="evidence" value="ECO:0007669"/>
    <property type="project" value="UniProtKB-KW"/>
</dbReference>
<dbReference type="RefSeq" id="WP_070937252.1">
    <property type="nucleotide sequence ID" value="NZ_MLIK01000019.1"/>
</dbReference>
<dbReference type="PRINTS" id="PR00410">
    <property type="entry name" value="PHEHYDRXLASE"/>
</dbReference>
<feature type="domain" description="FAD-binding FR-type" evidence="9">
    <location>
        <begin position="45"/>
        <end position="148"/>
    </location>
</feature>
<dbReference type="InterPro" id="IPR001433">
    <property type="entry name" value="OxRdtase_FAD/NAD-bd"/>
</dbReference>
<dbReference type="OrthoDB" id="9796486at2"/>
<dbReference type="SUPFAM" id="SSF52343">
    <property type="entry name" value="Ferredoxin reductase-like, C-terminal NADP-linked domain"/>
    <property type="match status" value="1"/>
</dbReference>
<comment type="caution">
    <text evidence="10">The sequence shown here is derived from an EMBL/GenBank/DDBJ whole genome shotgun (WGS) entry which is preliminary data.</text>
</comment>
<evidence type="ECO:0000256" key="8">
    <source>
        <dbReference type="ARBA" id="ARBA00023014"/>
    </source>
</evidence>
<keyword evidence="3" id="KW-0001">2Fe-2S</keyword>
<dbReference type="InterPro" id="IPR017938">
    <property type="entry name" value="Riboflavin_synthase-like_b-brl"/>
</dbReference>